<comment type="caution">
    <text evidence="2">The sequence shown here is derived from an EMBL/GenBank/DDBJ whole genome shotgun (WGS) entry which is preliminary data.</text>
</comment>
<dbReference type="EMBL" id="RQHK01000002">
    <property type="protein sequence ID" value="TGM82255.1"/>
    <property type="molecule type" value="Genomic_DNA"/>
</dbReference>
<evidence type="ECO:0000256" key="1">
    <source>
        <dbReference type="SAM" id="Phobius"/>
    </source>
</evidence>
<protein>
    <recommendedName>
        <fullName evidence="4">Dolichyl-phosphate-mannose--protein mannosyltransferase</fullName>
    </recommendedName>
</protein>
<gene>
    <name evidence="2" type="ORF">EHR01_05595</name>
</gene>
<evidence type="ECO:0008006" key="4">
    <source>
        <dbReference type="Google" id="ProtNLM"/>
    </source>
</evidence>
<proteinExistence type="predicted"/>
<evidence type="ECO:0000313" key="3">
    <source>
        <dbReference type="Proteomes" id="UP000297940"/>
    </source>
</evidence>
<feature type="transmembrane region" description="Helical" evidence="1">
    <location>
        <begin position="138"/>
        <end position="157"/>
    </location>
</feature>
<sequence length="410" mass="47541">MLIIIKKHLSFIGALSFVFIIYIGTRPLGTHDSVWVIPTGLSILNEFNMNLDEYTSHGLSESYAAVLVKGHYYNFFPYGLTFLVLPMIGLLKPILSENAFFLYQRHTEKFFATVLVVLALVFLYRLFCFYLSRNKASFLILFIGLGTSFFTTASRALWQHSGSVLLLSVSLYLLLYSFKKNERMVPLIALVLVFAYAVRPTNLIPLLIISVFVFFHFSAQRWKYVGVLIVAFLSFFLFNDFVFGDYLPPYYNSSRLVLDVNLFGKAIVGNLLSPNRGLLIWSPFFLFSFFAVFSEPKEQPFVLISCSVIFFHLMTISAFPHWWGGHSVGPRFMTDVVPFFAILICLSVKRFYKYSFFKYCFLFFVLLSFLIQFSAALSKKTQLWNIRELDINIAPERVWDWNKPQFYPFD</sequence>
<name>A0ABY2P459_9LEPT</name>
<keyword evidence="1" id="KW-0812">Transmembrane</keyword>
<feature type="transmembrane region" description="Helical" evidence="1">
    <location>
        <begin position="301"/>
        <end position="324"/>
    </location>
</feature>
<reference evidence="3" key="1">
    <citation type="journal article" date="2019" name="PLoS Negl. Trop. Dis.">
        <title>Revisiting the worldwide diversity of Leptospira species in the environment.</title>
        <authorList>
            <person name="Vincent A.T."/>
            <person name="Schiettekatte O."/>
            <person name="Bourhy P."/>
            <person name="Veyrier F.J."/>
            <person name="Picardeau M."/>
        </authorList>
    </citation>
    <scope>NUCLEOTIDE SEQUENCE [LARGE SCALE GENOMIC DNA]</scope>
    <source>
        <strain evidence="3">201601298</strain>
    </source>
</reference>
<keyword evidence="1" id="KW-1133">Transmembrane helix</keyword>
<feature type="transmembrane region" description="Helical" evidence="1">
    <location>
        <begin position="336"/>
        <end position="352"/>
    </location>
</feature>
<dbReference type="RefSeq" id="WP_135693678.1">
    <property type="nucleotide sequence ID" value="NZ_RQHK01000002.1"/>
</dbReference>
<evidence type="ECO:0000313" key="2">
    <source>
        <dbReference type="EMBL" id="TGM82255.1"/>
    </source>
</evidence>
<feature type="transmembrane region" description="Helical" evidence="1">
    <location>
        <begin position="359"/>
        <end position="377"/>
    </location>
</feature>
<keyword evidence="1" id="KW-0472">Membrane</keyword>
<feature type="transmembrane region" description="Helical" evidence="1">
    <location>
        <begin position="184"/>
        <end position="217"/>
    </location>
</feature>
<accession>A0ABY2P459</accession>
<feature type="transmembrane region" description="Helical" evidence="1">
    <location>
        <begin position="224"/>
        <end position="243"/>
    </location>
</feature>
<keyword evidence="3" id="KW-1185">Reference proteome</keyword>
<feature type="transmembrane region" description="Helical" evidence="1">
    <location>
        <begin position="278"/>
        <end position="294"/>
    </location>
</feature>
<organism evidence="2 3">
    <name type="scientific">Leptospira mtsangambouensis</name>
    <dbReference type="NCBI Taxonomy" id="2484912"/>
    <lineage>
        <taxon>Bacteria</taxon>
        <taxon>Pseudomonadati</taxon>
        <taxon>Spirochaetota</taxon>
        <taxon>Spirochaetia</taxon>
        <taxon>Leptospirales</taxon>
        <taxon>Leptospiraceae</taxon>
        <taxon>Leptospira</taxon>
    </lineage>
</organism>
<feature type="transmembrane region" description="Helical" evidence="1">
    <location>
        <begin position="111"/>
        <end position="132"/>
    </location>
</feature>
<feature type="transmembrane region" description="Helical" evidence="1">
    <location>
        <begin position="72"/>
        <end position="91"/>
    </location>
</feature>
<dbReference type="Proteomes" id="UP000297940">
    <property type="component" value="Unassembled WGS sequence"/>
</dbReference>